<dbReference type="Pfam" id="PF00855">
    <property type="entry name" value="PWWP"/>
    <property type="match status" value="1"/>
</dbReference>
<feature type="compositionally biased region" description="Basic and acidic residues" evidence="1">
    <location>
        <begin position="335"/>
        <end position="344"/>
    </location>
</feature>
<dbReference type="SMART" id="SM00293">
    <property type="entry name" value="PWWP"/>
    <property type="match status" value="1"/>
</dbReference>
<dbReference type="AlphaFoldDB" id="A0AA87ZHD7"/>
<dbReference type="EMBL" id="BTGU01000006">
    <property type="protein sequence ID" value="GMN36273.1"/>
    <property type="molecule type" value="Genomic_DNA"/>
</dbReference>
<feature type="compositionally biased region" description="Basic and acidic residues" evidence="1">
    <location>
        <begin position="366"/>
        <end position="377"/>
    </location>
</feature>
<dbReference type="PANTHER" id="PTHR12550">
    <property type="entry name" value="HEPATOMA-DERIVED GROWTH FACTOR-RELATED"/>
    <property type="match status" value="1"/>
</dbReference>
<sequence>MTMNCFKKFLIIRRAGTSAGRRPPVEDSFPSPGDSGICLGFCFWQFHNSIRFPSELYEVPLISRVLFPSAGRSAAGGGGGGGGGDDAMAPSRRRGGSKAKAKGQLSLGDLVLAKVKGFPFWPAKISRPEDWKKPPDPKKYFVQFFGTEEIAFVAPGDIQAFTSEAKTKLSARCQGKAKHFAQAVKEICEAFDELQRKRSSDLRDDTDRSELGCEARSVDGVEENEVEVDTKDGMGTMGFDGETVNEEIGDSGSKLERCSQRRGESDNQDVKPSVVGCSSDGMSPVLSSEKKGKILDVSQPKEVIVKSGPDSSNLEEPVSDDGRRALSNGHKLKKKGSESKRSEGKNGSSISTSMKDDRSLGVVNYHESRQQLKDGMKNKNASSVSRKELSSEDKRDSEICAGKKAKGEVKNHVKVPNDSPSSFVDPIPDEQSEGKHSGRTKRSQLGHGSKPNSEANDIIHPAKKSKHIDTRDNSPVESLFKNKKGFTPSPVVDSKAATKSDLKRSTSRGKAENHLASRSQNVVVPNVQGDEAVLPLSKRRRRALEAMSDSPHPVSDTKIEKDSVVKNDVPYSSSVKVGGTQLQKKRRAVCLYDDDDEEPKTPVHGGSATNVKAPLQISDEIKSSDASCKRCENAEDNVRDSTEPLVSHKKESSMLNGSLSPGNRQADEKERASQSQSDEKGSDSQPQRDEKRLDKAEKSESEPLSTKEPKAVLISPKKSPHVLSAIKPVAEQLKATKPLAKVSNAGSQKKAQAGPSKGIALVSNSSQNQVTVQRNKPASSTERSKPTPKSNSRTNDHTVQREKSTELGERVEAGREERSSLFLDSRTPDSAMSMKNLIAAAQAKRKQAHLQNFTFDIPGSAFVSNPDFQGRSPSPSAVQRFLSGSNNATLADIQGSFTSATLGSPSTYARESASQSQLETEELEEKRASSGNMVAGGSLSGGTEAAVARDAFEGMIETLSRTKESIGRATRLAIDCAKYGIANEVGSIACSPLTF</sequence>
<feature type="compositionally biased region" description="Basic residues" evidence="1">
    <location>
        <begin position="91"/>
        <end position="101"/>
    </location>
</feature>
<feature type="compositionally biased region" description="Polar residues" evidence="1">
    <location>
        <begin position="653"/>
        <end position="663"/>
    </location>
</feature>
<feature type="compositionally biased region" description="Basic and acidic residues" evidence="1">
    <location>
        <begin position="253"/>
        <end position="269"/>
    </location>
</feature>
<feature type="region of interest" description="Disordered" evidence="1">
    <location>
        <begin position="73"/>
        <end position="101"/>
    </location>
</feature>
<name>A0AA87ZHD7_FICCA</name>
<evidence type="ECO:0000259" key="2">
    <source>
        <dbReference type="PROSITE" id="PS50812"/>
    </source>
</evidence>
<feature type="compositionally biased region" description="Gly residues" evidence="1">
    <location>
        <begin position="74"/>
        <end position="85"/>
    </location>
</feature>
<evidence type="ECO:0000256" key="1">
    <source>
        <dbReference type="SAM" id="MobiDB-lite"/>
    </source>
</evidence>
<evidence type="ECO:0000313" key="4">
    <source>
        <dbReference type="Proteomes" id="UP001187192"/>
    </source>
</evidence>
<dbReference type="PANTHER" id="PTHR12550:SF70">
    <property type="entry name" value="JIL-1 ANCHORING AND STABILIZING PROTEIN, ISOFORM A"/>
    <property type="match status" value="1"/>
</dbReference>
<feature type="domain" description="PWWP" evidence="2">
    <location>
        <begin position="107"/>
        <end position="164"/>
    </location>
</feature>
<comment type="caution">
    <text evidence="3">The sequence shown here is derived from an EMBL/GenBank/DDBJ whole genome shotgun (WGS) entry which is preliminary data.</text>
</comment>
<feature type="compositionally biased region" description="Basic and acidic residues" evidence="1">
    <location>
        <begin position="496"/>
        <end position="515"/>
    </location>
</feature>
<feature type="region of interest" description="Disordered" evidence="1">
    <location>
        <begin position="230"/>
        <end position="721"/>
    </location>
</feature>
<feature type="compositionally biased region" description="Basic and acidic residues" evidence="1">
    <location>
        <begin position="794"/>
        <end position="819"/>
    </location>
</feature>
<feature type="compositionally biased region" description="Polar residues" evidence="1">
    <location>
        <begin position="762"/>
        <end position="793"/>
    </location>
</feature>
<protein>
    <recommendedName>
        <fullName evidence="2">PWWP domain-containing protein</fullName>
    </recommendedName>
</protein>
<dbReference type="PROSITE" id="PS50812">
    <property type="entry name" value="PWWP"/>
    <property type="match status" value="1"/>
</dbReference>
<evidence type="ECO:0000313" key="3">
    <source>
        <dbReference type="EMBL" id="GMN36273.1"/>
    </source>
</evidence>
<dbReference type="Proteomes" id="UP001187192">
    <property type="component" value="Unassembled WGS sequence"/>
</dbReference>
<feature type="compositionally biased region" description="Basic and acidic residues" evidence="1">
    <location>
        <begin position="619"/>
        <end position="652"/>
    </location>
</feature>
<feature type="compositionally biased region" description="Basic and acidic residues" evidence="1">
    <location>
        <begin position="385"/>
        <end position="398"/>
    </location>
</feature>
<feature type="compositionally biased region" description="Basic and acidic residues" evidence="1">
    <location>
        <begin position="665"/>
        <end position="710"/>
    </location>
</feature>
<feature type="region of interest" description="Disordered" evidence="1">
    <location>
        <begin position="735"/>
        <end position="827"/>
    </location>
</feature>
<organism evidence="3 4">
    <name type="scientific">Ficus carica</name>
    <name type="common">Common fig</name>
    <dbReference type="NCBI Taxonomy" id="3494"/>
    <lineage>
        <taxon>Eukaryota</taxon>
        <taxon>Viridiplantae</taxon>
        <taxon>Streptophyta</taxon>
        <taxon>Embryophyta</taxon>
        <taxon>Tracheophyta</taxon>
        <taxon>Spermatophyta</taxon>
        <taxon>Magnoliopsida</taxon>
        <taxon>eudicotyledons</taxon>
        <taxon>Gunneridae</taxon>
        <taxon>Pentapetalae</taxon>
        <taxon>rosids</taxon>
        <taxon>fabids</taxon>
        <taxon>Rosales</taxon>
        <taxon>Moraceae</taxon>
        <taxon>Ficeae</taxon>
        <taxon>Ficus</taxon>
    </lineage>
</organism>
<keyword evidence="4" id="KW-1185">Reference proteome</keyword>
<gene>
    <name evidence="3" type="ORF">TIFTF001_005888</name>
</gene>
<feature type="compositionally biased region" description="Basic and acidic residues" evidence="1">
    <location>
        <begin position="555"/>
        <end position="565"/>
    </location>
</feature>
<dbReference type="Gene3D" id="2.30.30.140">
    <property type="match status" value="1"/>
</dbReference>
<dbReference type="InterPro" id="IPR000313">
    <property type="entry name" value="PWWP_dom"/>
</dbReference>
<reference evidence="3" key="1">
    <citation type="submission" date="2023-07" db="EMBL/GenBank/DDBJ databases">
        <title>draft genome sequence of fig (Ficus carica).</title>
        <authorList>
            <person name="Takahashi T."/>
            <person name="Nishimura K."/>
        </authorList>
    </citation>
    <scope>NUCLEOTIDE SEQUENCE</scope>
</reference>
<proteinExistence type="predicted"/>
<accession>A0AA87ZHD7</accession>
<dbReference type="SUPFAM" id="SSF63748">
    <property type="entry name" value="Tudor/PWWP/MBT"/>
    <property type="match status" value="1"/>
</dbReference>